<reference evidence="2" key="2">
    <citation type="submission" date="2022-10" db="EMBL/GenBank/DDBJ databases">
        <title>Comparative genomic analysis and in-vitro probiotic properties of the potential probiotic L. chiayiensis AACE 3.</title>
        <authorList>
            <person name="Kang X."/>
        </authorList>
    </citation>
    <scope>NUCLEOTIDE SEQUENCE</scope>
    <source>
        <strain evidence="2">AACE 3</strain>
    </source>
</reference>
<proteinExistence type="predicted"/>
<dbReference type="InterPro" id="IPR022267">
    <property type="entry name" value="Asp2"/>
</dbReference>
<dbReference type="Pfam" id="PF16929">
    <property type="entry name" value="Asp2"/>
    <property type="match status" value="1"/>
</dbReference>
<organism evidence="1 3">
    <name type="scientific">Lacticaseibacillus chiayiensis</name>
    <dbReference type="NCBI Taxonomy" id="2100821"/>
    <lineage>
        <taxon>Bacteria</taxon>
        <taxon>Bacillati</taxon>
        <taxon>Bacillota</taxon>
        <taxon>Bacilli</taxon>
        <taxon>Lactobacillales</taxon>
        <taxon>Lactobacillaceae</taxon>
        <taxon>Lacticaseibacillus</taxon>
    </lineage>
</organism>
<sequence length="521" mass="59405">MKAKKRNTKKVIQVGENALPLETLLVDEFEYIWINDADTPPVKEHALFKLNRLNSYYQDALFLIDQTSPWCNRPEILTALPANQILYDQAVEMAPDCQKIMQLKGAHQLDFSDVDALATTINKYFFGNQAGYRMPPSWFTIAPGFEGSIRQQGQSYHEFKVNLDHQWHLAAYPNVAQWVPAHMLDTVLVEFELLDPSVHLKAVVTQYDLETNEFVRSDEKVDDELRQEFKVEGGEKGCNMQLTVFASGSGTFHIGQFHVRRSRGPYGEFLLNDRRLIEPAGMNTELAIYFDAGDLKPPLNVYFSGYRSAEGFEGNYMMRMFHGPFLLIADSRLEGGAFYLGSEALQQQVMAAIRETLKRLHFKPNELILSGLSMGTFGALYYGARLAPSAIVVGKPLVNVGTIAKGTHLTRPGDFATSLDMLLFYEGDLSRADKLNEQFWRVFKKADFSHTTFAFAYMMNDDYDPHAFQQVRQYLKKAEPMARILSKGLVGRHNDDTNGIVNWFVMQFRHLLHQQYGRNVD</sequence>
<protein>
    <submittedName>
        <fullName evidence="1">Accessory Sec system protein Asp2</fullName>
    </submittedName>
</protein>
<keyword evidence="4" id="KW-1185">Reference proteome</keyword>
<evidence type="ECO:0000313" key="2">
    <source>
        <dbReference type="EMBL" id="UYN57820.1"/>
    </source>
</evidence>
<dbReference type="EMBL" id="CP107523">
    <property type="protein sequence ID" value="UYN57820.1"/>
    <property type="molecule type" value="Genomic_DNA"/>
</dbReference>
<dbReference type="Proteomes" id="UP000290475">
    <property type="component" value="Unassembled WGS sequence"/>
</dbReference>
<evidence type="ECO:0000313" key="1">
    <source>
        <dbReference type="EMBL" id="RXT20517.1"/>
    </source>
</evidence>
<dbReference type="NCBIfam" id="TIGR03712">
    <property type="entry name" value="acc_sec_asp2"/>
    <property type="match status" value="1"/>
</dbReference>
<dbReference type="AlphaFoldDB" id="A0A4Q1TR23"/>
<evidence type="ECO:0000313" key="4">
    <source>
        <dbReference type="Proteomes" id="UP001164790"/>
    </source>
</evidence>
<name>A0A4Q1TR23_9LACO</name>
<gene>
    <name evidence="2" type="primary">asp2</name>
    <name evidence="1" type="ORF">BVJ53_10895</name>
    <name evidence="2" type="ORF">OFW50_04990</name>
</gene>
<dbReference type="Gene3D" id="3.40.50.1820">
    <property type="entry name" value="alpha/beta hydrolase"/>
    <property type="match status" value="1"/>
</dbReference>
<dbReference type="Proteomes" id="UP001164790">
    <property type="component" value="Chromosome"/>
</dbReference>
<reference evidence="1 3" key="1">
    <citation type="submission" date="2017-01" db="EMBL/GenBank/DDBJ databases">
        <title>Lactobacillus chiayiensis sp. nov., a lactic acid bacterium isolated from compost.</title>
        <authorList>
            <person name="Huang C.-H."/>
        </authorList>
    </citation>
    <scope>NUCLEOTIDE SEQUENCE [LARGE SCALE GENOMIC DNA]</scope>
    <source>
        <strain evidence="1">Chh01</strain>
        <strain evidence="3">chh01</strain>
    </source>
</reference>
<dbReference type="SUPFAM" id="SSF53474">
    <property type="entry name" value="alpha/beta-Hydrolases"/>
    <property type="match status" value="1"/>
</dbReference>
<dbReference type="InterPro" id="IPR029058">
    <property type="entry name" value="AB_hydrolase_fold"/>
</dbReference>
<dbReference type="RefSeq" id="WP_238150169.1">
    <property type="nucleotide sequence ID" value="NZ_CP107523.1"/>
</dbReference>
<evidence type="ECO:0000313" key="3">
    <source>
        <dbReference type="Proteomes" id="UP000290475"/>
    </source>
</evidence>
<dbReference type="EMBL" id="MSSM01000029">
    <property type="protein sequence ID" value="RXT20517.1"/>
    <property type="molecule type" value="Genomic_DNA"/>
</dbReference>
<dbReference type="GO" id="GO:0015031">
    <property type="term" value="P:protein transport"/>
    <property type="evidence" value="ECO:0007669"/>
    <property type="project" value="InterPro"/>
</dbReference>
<accession>A0A4Q1TR23</accession>